<evidence type="ECO:0000313" key="1">
    <source>
        <dbReference type="EMBL" id="QHT81590.1"/>
    </source>
</evidence>
<protein>
    <submittedName>
        <fullName evidence="1">Uncharacterized protein</fullName>
    </submittedName>
</protein>
<sequence length="570" mass="65479">MLSHTKISQAIKIAHNNANNNNKLNHTKIKDNICNSVDHIFKLLPKFTQYTNTISSDLIHNTSTFVKHLFTIKSTTKLSSTVTLRIYPLKKTNIFSSSHMEYIIPSYLDIFSQLLNNKEWLNTTTFTSEEILELATLFSNSQDKDKTGNKTGDKTGNGNDNSNGNKINDIYTYLDTHKVGNKLGDVFYSSLVNNKLPTTILEQYPSIKLHRLLINDFTSWSIIANIESTMTHVAIVSFTYEGTEYANSIYIFINEHTTTSSIANITKLAKAIVHRIIFYNKLLNTSRVPQRFILYLTDLEKEFDNSVIAHKHFKTQNINSAVTNKQDIVIYRKQELFKSIFHELNHFHTMDFTTIPPTVLKHLIKTHNIARTNTYLLYECVTEALANVLNNIYLSRTILDFKSNFAKELRFSTMQVAKILSISNYTKWNDFAGNSMHIDARKHFKQDSCVFSYYILKWYILLAFPTYIVKCLDANTLKFNVNSHAHTAFNNLIKIFDAGRTNPLLSETIDIILQLINTNKKTSNKRAAKRAAKKIVNKGTIGNITMQRRATTLKLKEKQKLFSTLRMTCL</sequence>
<accession>A0A6C0HMJ9</accession>
<proteinExistence type="predicted"/>
<dbReference type="EMBL" id="MN739985">
    <property type="protein sequence ID" value="QHT81590.1"/>
    <property type="molecule type" value="Genomic_DNA"/>
</dbReference>
<name>A0A6C0HMJ9_9ZZZZ</name>
<organism evidence="1">
    <name type="scientific">viral metagenome</name>
    <dbReference type="NCBI Taxonomy" id="1070528"/>
    <lineage>
        <taxon>unclassified sequences</taxon>
        <taxon>metagenomes</taxon>
        <taxon>organismal metagenomes</taxon>
    </lineage>
</organism>
<reference evidence="1" key="1">
    <citation type="journal article" date="2020" name="Nature">
        <title>Giant virus diversity and host interactions through global metagenomics.</title>
        <authorList>
            <person name="Schulz F."/>
            <person name="Roux S."/>
            <person name="Paez-Espino D."/>
            <person name="Jungbluth S."/>
            <person name="Walsh D.A."/>
            <person name="Denef V.J."/>
            <person name="McMahon K.D."/>
            <person name="Konstantinidis K.T."/>
            <person name="Eloe-Fadrosh E.A."/>
            <person name="Kyrpides N.C."/>
            <person name="Woyke T."/>
        </authorList>
    </citation>
    <scope>NUCLEOTIDE SEQUENCE</scope>
    <source>
        <strain evidence="1">GVMAG-M-3300023184-13</strain>
    </source>
</reference>
<dbReference type="AlphaFoldDB" id="A0A6C0HMJ9"/>